<organism evidence="1 2">
    <name type="scientific">Qipengyuania qiaonensis</name>
    <dbReference type="NCBI Taxonomy" id="2867240"/>
    <lineage>
        <taxon>Bacteria</taxon>
        <taxon>Pseudomonadati</taxon>
        <taxon>Pseudomonadota</taxon>
        <taxon>Alphaproteobacteria</taxon>
        <taxon>Sphingomonadales</taxon>
        <taxon>Erythrobacteraceae</taxon>
        <taxon>Qipengyuania</taxon>
    </lineage>
</organism>
<name>A0ABS7J9C9_9SPHN</name>
<comment type="caution">
    <text evidence="1">The sequence shown here is derived from an EMBL/GenBank/DDBJ whole genome shotgun (WGS) entry which is preliminary data.</text>
</comment>
<gene>
    <name evidence="1" type="ORF">K3174_03455</name>
</gene>
<accession>A0ABS7J9C9</accession>
<protein>
    <submittedName>
        <fullName evidence="1">DUF4238 domain-containing protein</fullName>
    </submittedName>
</protein>
<evidence type="ECO:0000313" key="2">
    <source>
        <dbReference type="Proteomes" id="UP000755104"/>
    </source>
</evidence>
<sequence>MSIKSAKHHWWPETLSSHWADQEGGVTWVRPDGTSIKSSPKRFGAIKDGHTIRMSNVPGEETVWDDSFEKDFSQADASFHRVLKWLNELDRCGPPFETSVTKRFVAAPVLQSDFEELLVCVFSLIVRSPQFRQIAGAYSIHHGMPGHERSVRRVMMGNMRNGLENLTRAFGASGKAVAIFSPERELIFGDGFFTNITPPAQRLLRPRAIVPLTPSLAILIQKPGSYMVDPKLCTLVVNRQEAEELNGILQIYAKEAVFYRSERPSILPEFERDEHLRFADDRNFADRLCYQVPGVQDEATPDWFHNLMDARLQ</sequence>
<keyword evidence="2" id="KW-1185">Reference proteome</keyword>
<reference evidence="1 2" key="1">
    <citation type="submission" date="2021-08" db="EMBL/GenBank/DDBJ databases">
        <title>Comparative Genomics Analysis of the Genus Qipengyuania Reveals Extensive Genetic Diversity and Metabolic Versatility, Including the Description of Fifteen Novel Species.</title>
        <authorList>
            <person name="Liu Y."/>
        </authorList>
    </citation>
    <scope>NUCLEOTIDE SEQUENCE [LARGE SCALE GENOMIC DNA]</scope>
    <source>
        <strain evidence="1 2">6D47A</strain>
    </source>
</reference>
<dbReference type="EMBL" id="JAIGNO010000002">
    <property type="protein sequence ID" value="MBX7481572.1"/>
    <property type="molecule type" value="Genomic_DNA"/>
</dbReference>
<proteinExistence type="predicted"/>
<dbReference type="Proteomes" id="UP000755104">
    <property type="component" value="Unassembled WGS sequence"/>
</dbReference>
<dbReference type="RefSeq" id="WP_221555537.1">
    <property type="nucleotide sequence ID" value="NZ_JAIGNO010000002.1"/>
</dbReference>
<evidence type="ECO:0000313" key="1">
    <source>
        <dbReference type="EMBL" id="MBX7481572.1"/>
    </source>
</evidence>